<gene>
    <name evidence="3" type="ORF">BXZ70DRAFT_1009238</name>
</gene>
<dbReference type="Pfam" id="PF04908">
    <property type="entry name" value="SH3BGR"/>
    <property type="match status" value="1"/>
</dbReference>
<dbReference type="EMBL" id="JAEVFJ010000020">
    <property type="protein sequence ID" value="KAH8099429.1"/>
    <property type="molecule type" value="Genomic_DNA"/>
</dbReference>
<feature type="region of interest" description="Disordered" evidence="2">
    <location>
        <begin position="181"/>
        <end position="269"/>
    </location>
</feature>
<feature type="compositionally biased region" description="Low complexity" evidence="2">
    <location>
        <begin position="131"/>
        <end position="141"/>
    </location>
</feature>
<dbReference type="GO" id="GO:0005737">
    <property type="term" value="C:cytoplasm"/>
    <property type="evidence" value="ECO:0007669"/>
    <property type="project" value="TreeGrafter"/>
</dbReference>
<evidence type="ECO:0000313" key="3">
    <source>
        <dbReference type="EMBL" id="KAH8099429.1"/>
    </source>
</evidence>
<dbReference type="OrthoDB" id="9932926at2759"/>
<organism evidence="3 4">
    <name type="scientific">Cristinia sonorae</name>
    <dbReference type="NCBI Taxonomy" id="1940300"/>
    <lineage>
        <taxon>Eukaryota</taxon>
        <taxon>Fungi</taxon>
        <taxon>Dikarya</taxon>
        <taxon>Basidiomycota</taxon>
        <taxon>Agaricomycotina</taxon>
        <taxon>Agaricomycetes</taxon>
        <taxon>Agaricomycetidae</taxon>
        <taxon>Agaricales</taxon>
        <taxon>Pleurotineae</taxon>
        <taxon>Stephanosporaceae</taxon>
        <taxon>Cristinia</taxon>
    </lineage>
</organism>
<dbReference type="InterPro" id="IPR006993">
    <property type="entry name" value="Glut_rich_SH3-bd"/>
</dbReference>
<dbReference type="InterPro" id="IPR036249">
    <property type="entry name" value="Thioredoxin-like_sf"/>
</dbReference>
<feature type="region of interest" description="Disordered" evidence="2">
    <location>
        <begin position="102"/>
        <end position="149"/>
    </location>
</feature>
<accession>A0A8K0UNK3</accession>
<dbReference type="PANTHER" id="PTHR12232:SF0">
    <property type="entry name" value="THIOREDOXIN DOMAIN-CONTAINING PROTEIN"/>
    <property type="match status" value="1"/>
</dbReference>
<dbReference type="PROSITE" id="PS51354">
    <property type="entry name" value="GLUTAREDOXIN_2"/>
    <property type="match status" value="1"/>
</dbReference>
<evidence type="ECO:0000256" key="1">
    <source>
        <dbReference type="ARBA" id="ARBA00007764"/>
    </source>
</evidence>
<name>A0A8K0UNK3_9AGAR</name>
<dbReference type="AlphaFoldDB" id="A0A8K0UNK3"/>
<dbReference type="SUPFAM" id="SSF52833">
    <property type="entry name" value="Thioredoxin-like"/>
    <property type="match status" value="1"/>
</dbReference>
<feature type="compositionally biased region" description="Basic and acidic residues" evidence="2">
    <location>
        <begin position="215"/>
        <end position="269"/>
    </location>
</feature>
<dbReference type="Proteomes" id="UP000813824">
    <property type="component" value="Unassembled WGS sequence"/>
</dbReference>
<dbReference type="Gene3D" id="3.40.30.10">
    <property type="entry name" value="Glutaredoxin"/>
    <property type="match status" value="1"/>
</dbReference>
<keyword evidence="4" id="KW-1185">Reference proteome</keyword>
<evidence type="ECO:0000313" key="4">
    <source>
        <dbReference type="Proteomes" id="UP000813824"/>
    </source>
</evidence>
<protein>
    <recommendedName>
        <fullName evidence="5">SH3 domain-binding glutamic acid-rich protein</fullName>
    </recommendedName>
</protein>
<evidence type="ECO:0008006" key="5">
    <source>
        <dbReference type="Google" id="ProtNLM"/>
    </source>
</evidence>
<proteinExistence type="inferred from homology"/>
<reference evidence="3" key="1">
    <citation type="journal article" date="2021" name="New Phytol.">
        <title>Evolutionary innovations through gain and loss of genes in the ectomycorrhizal Boletales.</title>
        <authorList>
            <person name="Wu G."/>
            <person name="Miyauchi S."/>
            <person name="Morin E."/>
            <person name="Kuo A."/>
            <person name="Drula E."/>
            <person name="Varga T."/>
            <person name="Kohler A."/>
            <person name="Feng B."/>
            <person name="Cao Y."/>
            <person name="Lipzen A."/>
            <person name="Daum C."/>
            <person name="Hundley H."/>
            <person name="Pangilinan J."/>
            <person name="Johnson J."/>
            <person name="Barry K."/>
            <person name="LaButti K."/>
            <person name="Ng V."/>
            <person name="Ahrendt S."/>
            <person name="Min B."/>
            <person name="Choi I.G."/>
            <person name="Park H."/>
            <person name="Plett J.M."/>
            <person name="Magnuson J."/>
            <person name="Spatafora J.W."/>
            <person name="Nagy L.G."/>
            <person name="Henrissat B."/>
            <person name="Grigoriev I.V."/>
            <person name="Yang Z.L."/>
            <person name="Xu J."/>
            <person name="Martin F.M."/>
        </authorList>
    </citation>
    <scope>NUCLEOTIDE SEQUENCE</scope>
    <source>
        <strain evidence="3">KKN 215</strain>
    </source>
</reference>
<sequence>MAPPPIQLFMTTIASQPALRQRQETLLRVLQVKKIPFISYDLASDEDAKKMWRRKAPVDKQQLPGILIGGEFPGTYAEFEDAVEYGELETFLRLNEDYVPSEFSTPAPEEKPVGVPGAYSPNQMNPKHRPSLSPSPSGSPLKNKGKVVSTNEELAEYGIHDVELTEDDLSALMQELGMGGADASDLAKGLSGRGDKTTPSIKVERPEEDVVETAKVAEEKADKPVVKEAEAEVKEKAKVAESESQEPKRIEPKQEQKEKVSSETKSKEE</sequence>
<comment type="similarity">
    <text evidence="1">Belongs to the SH3BGR family.</text>
</comment>
<dbReference type="InterPro" id="IPR051033">
    <property type="entry name" value="SH3BGR"/>
</dbReference>
<comment type="caution">
    <text evidence="3">The sequence shown here is derived from an EMBL/GenBank/DDBJ whole genome shotgun (WGS) entry which is preliminary data.</text>
</comment>
<dbReference type="PANTHER" id="PTHR12232">
    <property type="entry name" value="SH3 DOMAIN-BINDING GLUTAMIC ACID-RICH-LIKE PROTEIN"/>
    <property type="match status" value="1"/>
</dbReference>
<evidence type="ECO:0000256" key="2">
    <source>
        <dbReference type="SAM" id="MobiDB-lite"/>
    </source>
</evidence>